<name>A0A1I6FFC1_9PSEU</name>
<accession>A0A1I6FFC1</accession>
<dbReference type="InterPro" id="IPR049796">
    <property type="entry name" value="CdiI_Ct-like"/>
</dbReference>
<proteinExistence type="predicted"/>
<evidence type="ECO:0008006" key="3">
    <source>
        <dbReference type="Google" id="ProtNLM"/>
    </source>
</evidence>
<organism evidence="1 2">
    <name type="scientific">Lentzea waywayandensis</name>
    <dbReference type="NCBI Taxonomy" id="84724"/>
    <lineage>
        <taxon>Bacteria</taxon>
        <taxon>Bacillati</taxon>
        <taxon>Actinomycetota</taxon>
        <taxon>Actinomycetes</taxon>
        <taxon>Pseudonocardiales</taxon>
        <taxon>Pseudonocardiaceae</taxon>
        <taxon>Lentzea</taxon>
    </lineage>
</organism>
<keyword evidence="2" id="KW-1185">Reference proteome</keyword>
<evidence type="ECO:0000313" key="1">
    <source>
        <dbReference type="EMBL" id="SFR28645.1"/>
    </source>
</evidence>
<reference evidence="2" key="1">
    <citation type="submission" date="2016-10" db="EMBL/GenBank/DDBJ databases">
        <authorList>
            <person name="Varghese N."/>
            <person name="Submissions S."/>
        </authorList>
    </citation>
    <scope>NUCLEOTIDE SEQUENCE [LARGE SCALE GENOMIC DNA]</scope>
    <source>
        <strain evidence="2">DSM 44232</strain>
    </source>
</reference>
<dbReference type="STRING" id="84724.SAMN04488564_114209"/>
<sequence>MSLVERVREELDGWRDITETEALGGVVFEWDGDPLVGVVDDELVVRAEGGGWATVTGDVGEWLDRAAGVVLDECVVRWHGELRAGGLDAYQAMLALVRHDPEREQLQRILLDVTRGADRGLAQLAVTCLGHVGRIDREVLPEVVPRLRELLGDPDCAGRAEDALGDIDHFAGRTD</sequence>
<protein>
    <recommendedName>
        <fullName evidence="3">HEAT repeat-containing protein</fullName>
    </recommendedName>
</protein>
<dbReference type="AlphaFoldDB" id="A0A1I6FFC1"/>
<evidence type="ECO:0000313" key="2">
    <source>
        <dbReference type="Proteomes" id="UP000198583"/>
    </source>
</evidence>
<gene>
    <name evidence="1" type="ORF">SAMN04488564_114209</name>
</gene>
<dbReference type="CDD" id="cd20694">
    <property type="entry name" value="CdiI_Ct-like"/>
    <property type="match status" value="1"/>
</dbReference>
<dbReference type="Proteomes" id="UP000198583">
    <property type="component" value="Unassembled WGS sequence"/>
</dbReference>
<dbReference type="EMBL" id="FOYL01000014">
    <property type="protein sequence ID" value="SFR28645.1"/>
    <property type="molecule type" value="Genomic_DNA"/>
</dbReference>